<proteinExistence type="predicted"/>
<dbReference type="GO" id="GO:0007034">
    <property type="term" value="P:vacuolar transport"/>
    <property type="evidence" value="ECO:0007669"/>
    <property type="project" value="InterPro"/>
</dbReference>
<feature type="compositionally biased region" description="Polar residues" evidence="2">
    <location>
        <begin position="173"/>
        <end position="183"/>
    </location>
</feature>
<dbReference type="Pfam" id="PF03357">
    <property type="entry name" value="Snf7"/>
    <property type="match status" value="1"/>
</dbReference>
<dbReference type="Gene3D" id="6.10.140.1230">
    <property type="match status" value="1"/>
</dbReference>
<gene>
    <name evidence="3" type="ORF">AYI69_g2632</name>
</gene>
<dbReference type="InterPro" id="IPR005024">
    <property type="entry name" value="Snf7_fam"/>
</dbReference>
<organism evidence="3 4">
    <name type="scientific">Smittium culicis</name>
    <dbReference type="NCBI Taxonomy" id="133412"/>
    <lineage>
        <taxon>Eukaryota</taxon>
        <taxon>Fungi</taxon>
        <taxon>Fungi incertae sedis</taxon>
        <taxon>Zoopagomycota</taxon>
        <taxon>Kickxellomycotina</taxon>
        <taxon>Harpellomycetes</taxon>
        <taxon>Harpellales</taxon>
        <taxon>Legeriomycetaceae</taxon>
        <taxon>Smittium</taxon>
    </lineage>
</organism>
<evidence type="ECO:0000256" key="1">
    <source>
        <dbReference type="SAM" id="Coils"/>
    </source>
</evidence>
<reference evidence="4" key="1">
    <citation type="submission" date="2017-01" db="EMBL/GenBank/DDBJ databases">
        <authorList>
            <person name="Wang Y."/>
            <person name="White M."/>
            <person name="Kvist S."/>
            <person name="Moncalvo J.-M."/>
        </authorList>
    </citation>
    <scope>NUCLEOTIDE SEQUENCE [LARGE SCALE GENOMIC DNA]</scope>
    <source>
        <strain evidence="4">ID-206-W2</strain>
    </source>
</reference>
<dbReference type="PANTHER" id="PTHR10476">
    <property type="entry name" value="CHARGED MULTIVESICULAR BODY PROTEIN"/>
    <property type="match status" value="1"/>
</dbReference>
<comment type="caution">
    <text evidence="3">The sequence shown here is derived from an EMBL/GenBank/DDBJ whole genome shotgun (WGS) entry which is preliminary data.</text>
</comment>
<protein>
    <submittedName>
        <fullName evidence="3">Vacuolar protein-sorting-associated protein 46</fullName>
    </submittedName>
</protein>
<accession>A0A1R1YM31</accession>
<sequence>MIFKKKKFTAKSLSRQAKKTEKEAEKEKLKVKKAIQSKNYDTAKVYAENVIRKNTEAVQLIKLASRVDAVAARVQTAVTMNKISRNMATVVVGMDKAMKSMNLEQISVVMDKFEQQFEDLDVKTGVMDSAVGGVVSSSVPVDQVDGLLKMVADEAGLEFNHSLGVSSVPNDKLPTSSVANSNPDHILSERLAKLRNSS</sequence>
<keyword evidence="4" id="KW-1185">Reference proteome</keyword>
<dbReference type="OrthoDB" id="10266568at2759"/>
<evidence type="ECO:0000313" key="3">
    <source>
        <dbReference type="EMBL" id="OMJ27910.1"/>
    </source>
</evidence>
<name>A0A1R1YM31_9FUNG</name>
<dbReference type="Proteomes" id="UP000187429">
    <property type="component" value="Unassembled WGS sequence"/>
</dbReference>
<dbReference type="EMBL" id="LSSM01000773">
    <property type="protein sequence ID" value="OMJ27910.1"/>
    <property type="molecule type" value="Genomic_DNA"/>
</dbReference>
<dbReference type="AlphaFoldDB" id="A0A1R1YM31"/>
<evidence type="ECO:0000313" key="4">
    <source>
        <dbReference type="Proteomes" id="UP000187429"/>
    </source>
</evidence>
<evidence type="ECO:0000256" key="2">
    <source>
        <dbReference type="SAM" id="MobiDB-lite"/>
    </source>
</evidence>
<feature type="region of interest" description="Disordered" evidence="2">
    <location>
        <begin position="173"/>
        <end position="198"/>
    </location>
</feature>
<keyword evidence="1" id="KW-0175">Coiled coil</keyword>
<feature type="coiled-coil region" evidence="1">
    <location>
        <begin position="10"/>
        <end position="37"/>
    </location>
</feature>